<keyword evidence="3" id="KW-1185">Reference proteome</keyword>
<dbReference type="STRING" id="121616.GA0070216_11790"/>
<accession>A0A1C5AHJ3</accession>
<evidence type="ECO:0000256" key="1">
    <source>
        <dbReference type="SAM" id="MobiDB-lite"/>
    </source>
</evidence>
<evidence type="ECO:0000313" key="3">
    <source>
        <dbReference type="Proteomes" id="UP000198797"/>
    </source>
</evidence>
<name>A0A1C5AHJ3_9ACTN</name>
<dbReference type="Proteomes" id="UP000198797">
    <property type="component" value="Unassembled WGS sequence"/>
</dbReference>
<dbReference type="AlphaFoldDB" id="A0A1C5AHJ3"/>
<proteinExistence type="predicted"/>
<reference evidence="3" key="1">
    <citation type="submission" date="2016-06" db="EMBL/GenBank/DDBJ databases">
        <authorList>
            <person name="Varghese N."/>
            <person name="Submissions Spin"/>
        </authorList>
    </citation>
    <scope>NUCLEOTIDE SEQUENCE [LARGE SCALE GENOMIC DNA]</scope>
    <source>
        <strain evidence="3">DSM 44100</strain>
    </source>
</reference>
<gene>
    <name evidence="2" type="ORF">GA0070216_11790</name>
</gene>
<protein>
    <submittedName>
        <fullName evidence="2">Uncharacterized protein</fullName>
    </submittedName>
</protein>
<feature type="region of interest" description="Disordered" evidence="1">
    <location>
        <begin position="1"/>
        <end position="30"/>
    </location>
</feature>
<evidence type="ECO:0000313" key="2">
    <source>
        <dbReference type="EMBL" id="SCF44722.1"/>
    </source>
</evidence>
<organism evidence="2 3">
    <name type="scientific">Micromonospora matsumotoense</name>
    <dbReference type="NCBI Taxonomy" id="121616"/>
    <lineage>
        <taxon>Bacteria</taxon>
        <taxon>Bacillati</taxon>
        <taxon>Actinomycetota</taxon>
        <taxon>Actinomycetes</taxon>
        <taxon>Micromonosporales</taxon>
        <taxon>Micromonosporaceae</taxon>
        <taxon>Micromonospora</taxon>
    </lineage>
</organism>
<sequence length="69" mass="7187">MRVITGRRAGPCDVQGSTWPRGPQGCGGRDLSVTAPRVVVGGVGQARAQATPLSEKLVGAEYVPLSEPW</sequence>
<dbReference type="EMBL" id="FMCU01000017">
    <property type="protein sequence ID" value="SCF44722.1"/>
    <property type="molecule type" value="Genomic_DNA"/>
</dbReference>